<sequence>MLASHERGSVSIKSSSSTSSSSSSSSSKPVDNVQSKRNIVSRPATGDTKPIRIGGHDRSDSYSLSSVDVMDSNDLKYMDDSTSSSSASSISGGVDLGSSSASTVSTSPTTAQSSHSQDTLKLGTRSPLAFPLTNGSGGPPSSSSTSPRPNIASVVNDRQPDIASRCSAPVHRPTYMAKPSRIPVLTSLGRMKSSDARNGSEAVSHFPLFINDNSGSENHSPTDSPISTSPRTPVRTDSTDPNGFSSLEPSVESDDAYSHKPPRSPLSHNAASSPLPNGDVPRLFFDGPSPERSPNTVRTGIISRDDQVNGGTSKSKAGSFRSSADFDEDHRLRELLAIVSDSESDTESIAESIYHQPPKAADRNAASRLAKRLFHLDGFRITDVAKHLCKRNDFSQLVGEEFASLFDFANQRIDTALRTFLNTFSLTGESQERERILLHFSRRYYACNPDAYPTEEACHTLVCALMLLNTDLHSQGVTRKMSCQEFISNLCQMHCGDCFVRDDLKTLYNAIKQEPLRWPHADPAMMGFVNLYYPGTPGPYGPPGTTPTGILAHTGFYPHPHHSGTPMMLGAPSGPGAPFAAYPTMLQSSYPSTPYLGGQSLTGGLPVSGAVPVSQPILAPAPLAYTSPLYWNTSASASMIAASFNTSIHPSIANSSPVTVPETNGTTKSTLVSGTNPFIDLMAETNAREYMRGLLVRKWVMESHGKKTSLGRRGWKVYYARLRDLVLYMYKNAIVANAAARAEELHNLHQQQTQQHQNYMRHLAMQQQQQQLAALQSRDQPQHTDDHSNNNEDAKVNEHSGISSSDGHERGLIYSKSTQLGDSSVKNGALELDQLDESKPLQSSSMQTIEVAEAHDNHTSESDELDAESKSRNGEIHDELQSASNINQLELDHDHSAVDTETQNAFPDPAAPETNCSVGHSASKSVTKTTTVNSLPYPYMMENSSFINCTVTAPPSMAFTPTPHAALAFPSPPSFVPPAIPPPEAVIRIAHAIASRATDYLKKPNVFRLKTRDGAEYLFEVADAKELDMWIERINFVAALLSAPSIPGPIGSERGFYRPHLPVTCTKLNMREQLEEHQRRLIELGRELSDLHKRLPIMCGSKTLKPTRASSISGRTSDAARAAAAAALARVANKESKGAKKDEPSVASAANSTEPDTVASSEQNRDNENNTEPSTTADTNSTSAPTTTSSTVSLISVFSTSSLGRRRKTSSGSLCGTADTTLGPVLTAKQRAEHEERIQFTEAEIHRYKTYARLLEAELFRIQQSSAAVAHAAALAAANFSPYVNPYNSLPGSYHGFQHYGPIGFGSGLGVPFSTPVPTQPPRYFLPRDHPAPAYAAASNMLPLAVLGPSDPLEEESPGTELASDPVSSTSHTNVGGFMNASPLPSVYSIPATVPVASRPRSLPYSYYGPQLAPPSPYSPSVSGRFYSHPRQLRNPHYRQQQQQLGFGTPGSGSFSRSNGMMMMMNGHRLAEEDSSTEPPSVPSSDPVAVPTEGEPSSTSACSTSGNAEKFKLPLQSSQPLCPTEGMFYEIV</sequence>
<dbReference type="InterPro" id="IPR041681">
    <property type="entry name" value="PH_9"/>
</dbReference>
<dbReference type="PROSITE" id="PS50003">
    <property type="entry name" value="PH_DOMAIN"/>
    <property type="match status" value="1"/>
</dbReference>
<feature type="compositionally biased region" description="Polar residues" evidence="2">
    <location>
        <begin position="1495"/>
        <end position="1506"/>
    </location>
</feature>
<gene>
    <name evidence="5" type="ORF">FBUS_02252</name>
</gene>
<feature type="region of interest" description="Disordered" evidence="2">
    <location>
        <begin position="901"/>
        <end position="927"/>
    </location>
</feature>
<feature type="compositionally biased region" description="Polar residues" evidence="2">
    <location>
        <begin position="1148"/>
        <end position="1162"/>
    </location>
</feature>
<dbReference type="PANTHER" id="PTHR10663:SF376">
    <property type="entry name" value="PH AND SEC7 DOMAIN-CONTAINING PROTEIN"/>
    <property type="match status" value="1"/>
</dbReference>
<dbReference type="InterPro" id="IPR000904">
    <property type="entry name" value="Sec7_dom"/>
</dbReference>
<dbReference type="Pfam" id="PF01369">
    <property type="entry name" value="Sec7"/>
    <property type="match status" value="1"/>
</dbReference>
<dbReference type="SUPFAM" id="SSF50729">
    <property type="entry name" value="PH domain-like"/>
    <property type="match status" value="2"/>
</dbReference>
<feature type="compositionally biased region" description="Low complexity" evidence="2">
    <location>
        <begin position="81"/>
        <end position="91"/>
    </location>
</feature>
<evidence type="ECO:0000259" key="3">
    <source>
        <dbReference type="PROSITE" id="PS50003"/>
    </source>
</evidence>
<evidence type="ECO:0000313" key="5">
    <source>
        <dbReference type="EMBL" id="KAA0184355.1"/>
    </source>
</evidence>
<accession>A0A8E0RJI4</accession>
<dbReference type="InterPro" id="IPR001849">
    <property type="entry name" value="PH_domain"/>
</dbReference>
<feature type="compositionally biased region" description="Polar residues" evidence="2">
    <location>
        <begin position="309"/>
        <end position="322"/>
    </location>
</feature>
<feature type="coiled-coil region" evidence="1">
    <location>
        <begin position="1067"/>
        <end position="1094"/>
    </location>
</feature>
<feature type="compositionally biased region" description="Polar residues" evidence="2">
    <location>
        <begin position="28"/>
        <end position="38"/>
    </location>
</feature>
<comment type="caution">
    <text evidence="5">The sequence shown here is derived from an EMBL/GenBank/DDBJ whole genome shotgun (WGS) entry which is preliminary data.</text>
</comment>
<protein>
    <submittedName>
        <fullName evidence="5">PH and SEC7 domain-containing protein 3</fullName>
    </submittedName>
</protein>
<dbReference type="EMBL" id="LUCM01011154">
    <property type="protein sequence ID" value="KAA0184355.1"/>
    <property type="molecule type" value="Genomic_DNA"/>
</dbReference>
<evidence type="ECO:0000256" key="2">
    <source>
        <dbReference type="SAM" id="MobiDB-lite"/>
    </source>
</evidence>
<feature type="region of interest" description="Disordered" evidence="2">
    <location>
        <begin position="764"/>
        <end position="809"/>
    </location>
</feature>
<feature type="compositionally biased region" description="Low complexity" evidence="2">
    <location>
        <begin position="9"/>
        <end position="27"/>
    </location>
</feature>
<feature type="compositionally biased region" description="Basic and acidic residues" evidence="2">
    <location>
        <begin position="780"/>
        <end position="798"/>
    </location>
</feature>
<feature type="compositionally biased region" description="Low complexity" evidence="2">
    <location>
        <begin position="98"/>
        <end position="114"/>
    </location>
</feature>
<dbReference type="Gene3D" id="2.30.29.30">
    <property type="entry name" value="Pleckstrin-homology domain (PH domain)/Phosphotyrosine-binding domain (PTB)"/>
    <property type="match status" value="2"/>
</dbReference>
<keyword evidence="1" id="KW-0175">Coiled coil</keyword>
<dbReference type="GO" id="GO:0032012">
    <property type="term" value="P:regulation of ARF protein signal transduction"/>
    <property type="evidence" value="ECO:0007669"/>
    <property type="project" value="InterPro"/>
</dbReference>
<feature type="compositionally biased region" description="Polar residues" evidence="2">
    <location>
        <begin position="266"/>
        <end position="275"/>
    </location>
</feature>
<organism evidence="5 6">
    <name type="scientific">Fasciolopsis buskii</name>
    <dbReference type="NCBI Taxonomy" id="27845"/>
    <lineage>
        <taxon>Eukaryota</taxon>
        <taxon>Metazoa</taxon>
        <taxon>Spiralia</taxon>
        <taxon>Lophotrochozoa</taxon>
        <taxon>Platyhelminthes</taxon>
        <taxon>Trematoda</taxon>
        <taxon>Digenea</taxon>
        <taxon>Plagiorchiida</taxon>
        <taxon>Echinostomata</taxon>
        <taxon>Echinostomatoidea</taxon>
        <taxon>Fasciolidae</taxon>
        <taxon>Fasciolopsis</taxon>
    </lineage>
</organism>
<keyword evidence="6" id="KW-1185">Reference proteome</keyword>
<evidence type="ECO:0000256" key="1">
    <source>
        <dbReference type="SAM" id="Coils"/>
    </source>
</evidence>
<dbReference type="Gene3D" id="1.10.1000.11">
    <property type="entry name" value="Arf Nucleotide-binding Site Opener,domain 2"/>
    <property type="match status" value="1"/>
</dbReference>
<dbReference type="Proteomes" id="UP000728185">
    <property type="component" value="Unassembled WGS sequence"/>
</dbReference>
<reference evidence="5" key="1">
    <citation type="submission" date="2019-05" db="EMBL/GenBank/DDBJ databases">
        <title>Annotation for the trematode Fasciolopsis buski.</title>
        <authorList>
            <person name="Choi Y.-J."/>
        </authorList>
    </citation>
    <scope>NUCLEOTIDE SEQUENCE</scope>
    <source>
        <strain evidence="5">HT</strain>
        <tissue evidence="5">Whole worm</tissue>
    </source>
</reference>
<evidence type="ECO:0000259" key="4">
    <source>
        <dbReference type="PROSITE" id="PS50190"/>
    </source>
</evidence>
<name>A0A8E0RJI4_9TREM</name>
<feature type="compositionally biased region" description="Low complexity" evidence="2">
    <location>
        <begin position="1477"/>
        <end position="1492"/>
    </location>
</feature>
<dbReference type="SUPFAM" id="SSF48425">
    <property type="entry name" value="Sec7 domain"/>
    <property type="match status" value="1"/>
</dbReference>
<dbReference type="OrthoDB" id="2157641at2759"/>
<feature type="compositionally biased region" description="Low complexity" evidence="2">
    <location>
        <begin position="1452"/>
        <end position="1467"/>
    </location>
</feature>
<feature type="compositionally biased region" description="Low complexity" evidence="2">
    <location>
        <begin position="1174"/>
        <end position="1190"/>
    </location>
</feature>
<dbReference type="PROSITE" id="PS50190">
    <property type="entry name" value="SEC7"/>
    <property type="match status" value="1"/>
</dbReference>
<dbReference type="SMART" id="SM00222">
    <property type="entry name" value="Sec7"/>
    <property type="match status" value="1"/>
</dbReference>
<dbReference type="SMART" id="SM00233">
    <property type="entry name" value="PH"/>
    <property type="match status" value="1"/>
</dbReference>
<feature type="compositionally biased region" description="Basic and acidic residues" evidence="2">
    <location>
        <begin position="1132"/>
        <end position="1144"/>
    </location>
</feature>
<feature type="domain" description="SEC7" evidence="4">
    <location>
        <begin position="332"/>
        <end position="514"/>
    </location>
</feature>
<feature type="region of interest" description="Disordered" evidence="2">
    <location>
        <begin position="1"/>
        <end position="323"/>
    </location>
</feature>
<dbReference type="InterPro" id="IPR023394">
    <property type="entry name" value="Sec7_C_sf"/>
</dbReference>
<evidence type="ECO:0000313" key="6">
    <source>
        <dbReference type="Proteomes" id="UP000728185"/>
    </source>
</evidence>
<dbReference type="PANTHER" id="PTHR10663">
    <property type="entry name" value="GUANYL-NUCLEOTIDE EXCHANGE FACTOR"/>
    <property type="match status" value="1"/>
</dbReference>
<feature type="region of interest" description="Disordered" evidence="2">
    <location>
        <begin position="1348"/>
        <end position="1376"/>
    </location>
</feature>
<feature type="compositionally biased region" description="Polar residues" evidence="2">
    <location>
        <begin position="211"/>
        <end position="248"/>
    </location>
</feature>
<feature type="domain" description="PH" evidence="3">
    <location>
        <begin position="688"/>
        <end position="1039"/>
    </location>
</feature>
<proteinExistence type="predicted"/>
<feature type="region of interest" description="Disordered" evidence="2">
    <location>
        <begin position="1435"/>
        <end position="1506"/>
    </location>
</feature>
<feature type="compositionally biased region" description="Low complexity" evidence="2">
    <location>
        <begin position="764"/>
        <end position="776"/>
    </location>
</feature>
<dbReference type="GO" id="GO:0005085">
    <property type="term" value="F:guanyl-nucleotide exchange factor activity"/>
    <property type="evidence" value="ECO:0007669"/>
    <property type="project" value="InterPro"/>
</dbReference>
<feature type="region of interest" description="Disordered" evidence="2">
    <location>
        <begin position="1132"/>
        <end position="1190"/>
    </location>
</feature>
<dbReference type="CDD" id="cd00171">
    <property type="entry name" value="Sec7"/>
    <property type="match status" value="1"/>
</dbReference>
<dbReference type="InterPro" id="IPR035999">
    <property type="entry name" value="Sec7_dom_sf"/>
</dbReference>
<dbReference type="InterPro" id="IPR011993">
    <property type="entry name" value="PH-like_dom_sf"/>
</dbReference>
<dbReference type="Pfam" id="PF15410">
    <property type="entry name" value="PH_9"/>
    <property type="match status" value="2"/>
</dbReference>